<organism evidence="3 4">
    <name type="scientific">Pseudopedobacter beijingensis</name>
    <dbReference type="NCBI Taxonomy" id="1207056"/>
    <lineage>
        <taxon>Bacteria</taxon>
        <taxon>Pseudomonadati</taxon>
        <taxon>Bacteroidota</taxon>
        <taxon>Sphingobacteriia</taxon>
        <taxon>Sphingobacteriales</taxon>
        <taxon>Sphingobacteriaceae</taxon>
        <taxon>Pseudopedobacter</taxon>
    </lineage>
</organism>
<evidence type="ECO:0000313" key="3">
    <source>
        <dbReference type="EMBL" id="MFD1629228.1"/>
    </source>
</evidence>
<gene>
    <name evidence="3" type="ORF">ACFSAH_05020</name>
</gene>
<comment type="caution">
    <text evidence="3">The sequence shown here is derived from an EMBL/GenBank/DDBJ whole genome shotgun (WGS) entry which is preliminary data.</text>
</comment>
<reference evidence="4" key="1">
    <citation type="journal article" date="2019" name="Int. J. Syst. Evol. Microbiol.">
        <title>The Global Catalogue of Microorganisms (GCM) 10K type strain sequencing project: providing services to taxonomists for standard genome sequencing and annotation.</title>
        <authorList>
            <consortium name="The Broad Institute Genomics Platform"/>
            <consortium name="The Broad Institute Genome Sequencing Center for Infectious Disease"/>
            <person name="Wu L."/>
            <person name="Ma J."/>
        </authorList>
    </citation>
    <scope>NUCLEOTIDE SEQUENCE [LARGE SCALE GENOMIC DNA]</scope>
    <source>
        <strain evidence="4">CCUG 53762</strain>
    </source>
</reference>
<dbReference type="PROSITE" id="PS50113">
    <property type="entry name" value="PAC"/>
    <property type="match status" value="1"/>
</dbReference>
<keyword evidence="1" id="KW-0812">Transmembrane</keyword>
<evidence type="ECO:0000256" key="1">
    <source>
        <dbReference type="SAM" id="Phobius"/>
    </source>
</evidence>
<dbReference type="SUPFAM" id="SSF55785">
    <property type="entry name" value="PYP-like sensor domain (PAS domain)"/>
    <property type="match status" value="1"/>
</dbReference>
<dbReference type="RefSeq" id="WP_379661609.1">
    <property type="nucleotide sequence ID" value="NZ_JBHUDG010000004.1"/>
</dbReference>
<accession>A0ABW4IAH9</accession>
<keyword evidence="4" id="KW-1185">Reference proteome</keyword>
<name>A0ABW4IAH9_9SPHI</name>
<proteinExistence type="predicted"/>
<dbReference type="Gene3D" id="3.30.450.20">
    <property type="entry name" value="PAS domain"/>
    <property type="match status" value="1"/>
</dbReference>
<keyword evidence="1" id="KW-1133">Transmembrane helix</keyword>
<dbReference type="EMBL" id="JBHUDG010000004">
    <property type="protein sequence ID" value="MFD1629228.1"/>
    <property type="molecule type" value="Genomic_DNA"/>
</dbReference>
<feature type="domain" description="PAC" evidence="2">
    <location>
        <begin position="124"/>
        <end position="168"/>
    </location>
</feature>
<dbReference type="InterPro" id="IPR035965">
    <property type="entry name" value="PAS-like_dom_sf"/>
</dbReference>
<protein>
    <recommendedName>
        <fullName evidence="2">PAC domain-containing protein</fullName>
    </recommendedName>
</protein>
<evidence type="ECO:0000259" key="2">
    <source>
        <dbReference type="PROSITE" id="PS50113"/>
    </source>
</evidence>
<evidence type="ECO:0000313" key="4">
    <source>
        <dbReference type="Proteomes" id="UP001597118"/>
    </source>
</evidence>
<sequence>MIATGYSLSIAVIIGGLILFIIIGLLGGWGERLDFLFSYLKQNSSLESESDMPNEELEIALEARVGSWEIYLPTGATEWTEEVFYIVNEQNQVDLKELIGFYVPFSARLFKEHYLSVIETGKPVDIDLKIYDPKTDREKWKRKRTYPIKDQNGKVIGIKGALRKISEK</sequence>
<feature type="transmembrane region" description="Helical" evidence="1">
    <location>
        <begin position="6"/>
        <end position="29"/>
    </location>
</feature>
<keyword evidence="1" id="KW-0472">Membrane</keyword>
<dbReference type="InterPro" id="IPR000700">
    <property type="entry name" value="PAS-assoc_C"/>
</dbReference>
<dbReference type="Proteomes" id="UP001597118">
    <property type="component" value="Unassembled WGS sequence"/>
</dbReference>